<sequence>MSSSGVADCSRAARLVLKDVVNGKVKWVAAPPNIDQKEFDKLTYNILDEANSMKPKPNTGIMQQLEKRHLLQDMKKSDKLLDEQFFLGSSSQVHVRSLRSIPNFAPSQGEETLLSKKHFNKNKREKLRRIFVD</sequence>
<evidence type="ECO:0000256" key="1">
    <source>
        <dbReference type="ARBA" id="ARBA00022490"/>
    </source>
</evidence>
<dbReference type="EMBL" id="UZAJ01001475">
    <property type="protein sequence ID" value="VDO33317.1"/>
    <property type="molecule type" value="Genomic_DNA"/>
</dbReference>
<evidence type="ECO:0000313" key="7">
    <source>
        <dbReference type="WBParaSite" id="OFLC_0000253201-mRNA-1"/>
    </source>
</evidence>
<reference evidence="7" key="1">
    <citation type="submission" date="2016-06" db="UniProtKB">
        <authorList>
            <consortium name="WormBaseParasite"/>
        </authorList>
    </citation>
    <scope>IDENTIFICATION</scope>
</reference>
<keyword evidence="6" id="KW-1185">Reference proteome</keyword>
<dbReference type="PANTHER" id="PTHR45709">
    <property type="entry name" value="LARGE SUBUNIT GTPASE 1 HOMOLOG-RELATED"/>
    <property type="match status" value="1"/>
</dbReference>
<evidence type="ECO:0000313" key="6">
    <source>
        <dbReference type="Proteomes" id="UP000267606"/>
    </source>
</evidence>
<dbReference type="InterPro" id="IPR043358">
    <property type="entry name" value="GNL1-like"/>
</dbReference>
<evidence type="ECO:0000256" key="4">
    <source>
        <dbReference type="ARBA" id="ARBA00023134"/>
    </source>
</evidence>
<dbReference type="WBParaSite" id="OFLC_0000253201-mRNA-1">
    <property type="protein sequence ID" value="OFLC_0000253201-mRNA-1"/>
    <property type="gene ID" value="OFLC_0000253201"/>
</dbReference>
<gene>
    <name evidence="5" type="ORF">OFLC_LOCUS2533</name>
</gene>
<dbReference type="Proteomes" id="UP000267606">
    <property type="component" value="Unassembled WGS sequence"/>
</dbReference>
<evidence type="ECO:0000256" key="2">
    <source>
        <dbReference type="ARBA" id="ARBA00022741"/>
    </source>
</evidence>
<keyword evidence="3" id="KW-0378">Hydrolase</keyword>
<proteinExistence type="predicted"/>
<protein>
    <submittedName>
        <fullName evidence="5 7">Uncharacterized protein</fullName>
    </submittedName>
</protein>
<dbReference type="GO" id="GO:0003924">
    <property type="term" value="F:GTPase activity"/>
    <property type="evidence" value="ECO:0007669"/>
    <property type="project" value="InterPro"/>
</dbReference>
<dbReference type="PANTHER" id="PTHR45709:SF2">
    <property type="entry name" value="LARGE SUBUNIT GTPASE 1 HOMOLOG"/>
    <property type="match status" value="1"/>
</dbReference>
<organism evidence="7">
    <name type="scientific">Onchocerca flexuosa</name>
    <dbReference type="NCBI Taxonomy" id="387005"/>
    <lineage>
        <taxon>Eukaryota</taxon>
        <taxon>Metazoa</taxon>
        <taxon>Ecdysozoa</taxon>
        <taxon>Nematoda</taxon>
        <taxon>Chromadorea</taxon>
        <taxon>Rhabditida</taxon>
        <taxon>Spirurina</taxon>
        <taxon>Spiruromorpha</taxon>
        <taxon>Filarioidea</taxon>
        <taxon>Onchocercidae</taxon>
        <taxon>Onchocerca</taxon>
    </lineage>
</organism>
<dbReference type="AlphaFoldDB" id="A0A183H4X3"/>
<dbReference type="GO" id="GO:0005525">
    <property type="term" value="F:GTP binding"/>
    <property type="evidence" value="ECO:0007669"/>
    <property type="project" value="UniProtKB-KW"/>
</dbReference>
<dbReference type="GO" id="GO:0000054">
    <property type="term" value="P:ribosomal subunit export from nucleus"/>
    <property type="evidence" value="ECO:0007669"/>
    <property type="project" value="TreeGrafter"/>
</dbReference>
<dbReference type="STRING" id="387005.A0A183H4X3"/>
<keyword evidence="4" id="KW-0342">GTP-binding</keyword>
<evidence type="ECO:0000256" key="3">
    <source>
        <dbReference type="ARBA" id="ARBA00022801"/>
    </source>
</evidence>
<accession>A0A183H4X3</accession>
<keyword evidence="1" id="KW-0963">Cytoplasm</keyword>
<dbReference type="GO" id="GO:0005829">
    <property type="term" value="C:cytosol"/>
    <property type="evidence" value="ECO:0007669"/>
    <property type="project" value="TreeGrafter"/>
</dbReference>
<evidence type="ECO:0000313" key="5">
    <source>
        <dbReference type="EMBL" id="VDO33317.1"/>
    </source>
</evidence>
<keyword evidence="2" id="KW-0547">Nucleotide-binding</keyword>
<name>A0A183H4X3_9BILA</name>
<reference evidence="5 6" key="2">
    <citation type="submission" date="2018-11" db="EMBL/GenBank/DDBJ databases">
        <authorList>
            <consortium name="Pathogen Informatics"/>
        </authorList>
    </citation>
    <scope>NUCLEOTIDE SEQUENCE [LARGE SCALE GENOMIC DNA]</scope>
</reference>